<keyword evidence="1" id="KW-1133">Transmembrane helix</keyword>
<keyword evidence="1" id="KW-0812">Transmembrane</keyword>
<reference evidence="2 3" key="1">
    <citation type="submission" date="2023-03" db="EMBL/GenBank/DDBJ databases">
        <title>High recombination rates correlate with genetic variation in Cardiocondyla obscurior ants.</title>
        <authorList>
            <person name="Errbii M."/>
        </authorList>
    </citation>
    <scope>NUCLEOTIDE SEQUENCE [LARGE SCALE GENOMIC DNA]</scope>
    <source>
        <strain evidence="2">Alpha-2009</strain>
        <tissue evidence="2">Whole body</tissue>
    </source>
</reference>
<proteinExistence type="predicted"/>
<organism evidence="2 3">
    <name type="scientific">Cardiocondyla obscurior</name>
    <dbReference type="NCBI Taxonomy" id="286306"/>
    <lineage>
        <taxon>Eukaryota</taxon>
        <taxon>Metazoa</taxon>
        <taxon>Ecdysozoa</taxon>
        <taxon>Arthropoda</taxon>
        <taxon>Hexapoda</taxon>
        <taxon>Insecta</taxon>
        <taxon>Pterygota</taxon>
        <taxon>Neoptera</taxon>
        <taxon>Endopterygota</taxon>
        <taxon>Hymenoptera</taxon>
        <taxon>Apocrita</taxon>
        <taxon>Aculeata</taxon>
        <taxon>Formicoidea</taxon>
        <taxon>Formicidae</taxon>
        <taxon>Myrmicinae</taxon>
        <taxon>Cardiocondyla</taxon>
    </lineage>
</organism>
<feature type="transmembrane region" description="Helical" evidence="1">
    <location>
        <begin position="201"/>
        <end position="223"/>
    </location>
</feature>
<evidence type="ECO:0000313" key="3">
    <source>
        <dbReference type="Proteomes" id="UP001430953"/>
    </source>
</evidence>
<dbReference type="AlphaFoldDB" id="A0AAW2GEG0"/>
<evidence type="ECO:0000256" key="1">
    <source>
        <dbReference type="SAM" id="Phobius"/>
    </source>
</evidence>
<dbReference type="EMBL" id="JADYXP020000004">
    <property type="protein sequence ID" value="KAL0125935.1"/>
    <property type="molecule type" value="Genomic_DNA"/>
</dbReference>
<gene>
    <name evidence="2" type="ORF">PUN28_004782</name>
</gene>
<evidence type="ECO:0000313" key="2">
    <source>
        <dbReference type="EMBL" id="KAL0125935.1"/>
    </source>
</evidence>
<dbReference type="Proteomes" id="UP001430953">
    <property type="component" value="Unassembled WGS sequence"/>
</dbReference>
<keyword evidence="3" id="KW-1185">Reference proteome</keyword>
<comment type="caution">
    <text evidence="2">The sequence shown here is derived from an EMBL/GenBank/DDBJ whole genome shotgun (WGS) entry which is preliminary data.</text>
</comment>
<protein>
    <submittedName>
        <fullName evidence="2">Uncharacterized protein</fullName>
    </submittedName>
</protein>
<name>A0AAW2GEG0_9HYME</name>
<accession>A0AAW2GEG0</accession>
<keyword evidence="1" id="KW-0472">Membrane</keyword>
<sequence>MFSLFCKSLTQIQRALTLTFTLFLEHVQFEFAYIEIAWIRCKNIQPIPTKLLSPRLHNMSLVLICCLLVATVISMRIRKSVRRYLENSAGRTNNCNNICYIKRLGSARHICATDVRFDDIYCEARTLINNNCCFDELLSQKKKPSPTKISRIMQTIKKMRKDLISIDFIYDPCAVNLSYNLPRTLAGNIQMSLSGNTADDAGLYFFATQASSLSTAVTLVFLVRVGFVRPVVF</sequence>
<feature type="transmembrane region" description="Helical" evidence="1">
    <location>
        <begin position="56"/>
        <end position="75"/>
    </location>
</feature>